<feature type="compositionally biased region" description="Polar residues" evidence="1">
    <location>
        <begin position="624"/>
        <end position="636"/>
    </location>
</feature>
<feature type="region of interest" description="Disordered" evidence="1">
    <location>
        <begin position="133"/>
        <end position="155"/>
    </location>
</feature>
<proteinExistence type="predicted"/>
<feature type="compositionally biased region" description="Basic and acidic residues" evidence="1">
    <location>
        <begin position="554"/>
        <end position="570"/>
    </location>
</feature>
<feature type="compositionally biased region" description="Polar residues" evidence="1">
    <location>
        <begin position="704"/>
        <end position="746"/>
    </location>
</feature>
<dbReference type="EMBL" id="JBFOLK010000007">
    <property type="protein sequence ID" value="KAL2498378.1"/>
    <property type="molecule type" value="Genomic_DNA"/>
</dbReference>
<feature type="compositionally biased region" description="Basic and acidic residues" evidence="1">
    <location>
        <begin position="614"/>
        <end position="623"/>
    </location>
</feature>
<dbReference type="AlphaFoldDB" id="A0ABD1SC88"/>
<dbReference type="Proteomes" id="UP001604336">
    <property type="component" value="Unassembled WGS sequence"/>
</dbReference>
<feature type="compositionally biased region" description="Basic residues" evidence="1">
    <location>
        <begin position="866"/>
        <end position="876"/>
    </location>
</feature>
<protein>
    <submittedName>
        <fullName evidence="2">GYF domain-containing protein</fullName>
    </submittedName>
</protein>
<dbReference type="PANTHER" id="PTHR47471">
    <property type="entry name" value="GYF DOMAIN-CONTAINING PROTEIN"/>
    <property type="match status" value="1"/>
</dbReference>
<evidence type="ECO:0000313" key="2">
    <source>
        <dbReference type="EMBL" id="KAL2498378.1"/>
    </source>
</evidence>
<comment type="caution">
    <text evidence="2">The sequence shown here is derived from an EMBL/GenBank/DDBJ whole genome shotgun (WGS) entry which is preliminary data.</text>
</comment>
<feature type="compositionally biased region" description="Polar residues" evidence="1">
    <location>
        <begin position="290"/>
        <end position="309"/>
    </location>
</feature>
<organism evidence="2 3">
    <name type="scientific">Abeliophyllum distichum</name>
    <dbReference type="NCBI Taxonomy" id="126358"/>
    <lineage>
        <taxon>Eukaryota</taxon>
        <taxon>Viridiplantae</taxon>
        <taxon>Streptophyta</taxon>
        <taxon>Embryophyta</taxon>
        <taxon>Tracheophyta</taxon>
        <taxon>Spermatophyta</taxon>
        <taxon>Magnoliopsida</taxon>
        <taxon>eudicotyledons</taxon>
        <taxon>Gunneridae</taxon>
        <taxon>Pentapetalae</taxon>
        <taxon>asterids</taxon>
        <taxon>lamiids</taxon>
        <taxon>Lamiales</taxon>
        <taxon>Oleaceae</taxon>
        <taxon>Forsythieae</taxon>
        <taxon>Abeliophyllum</taxon>
    </lineage>
</organism>
<feature type="region of interest" description="Disordered" evidence="1">
    <location>
        <begin position="237"/>
        <end position="320"/>
    </location>
</feature>
<gene>
    <name evidence="2" type="ORF">Adt_23928</name>
</gene>
<feature type="compositionally biased region" description="Polar residues" evidence="1">
    <location>
        <begin position="140"/>
        <end position="153"/>
    </location>
</feature>
<reference evidence="3" key="1">
    <citation type="submission" date="2024-07" db="EMBL/GenBank/DDBJ databases">
        <title>Two chromosome-level genome assemblies of Korean endemic species Abeliophyllum distichum and Forsythia ovata (Oleaceae).</title>
        <authorList>
            <person name="Jang H."/>
        </authorList>
    </citation>
    <scope>NUCLEOTIDE SEQUENCE [LARGE SCALE GENOMIC DNA]</scope>
</reference>
<dbReference type="PANTHER" id="PTHR47471:SF1">
    <property type="entry name" value="PROTEIN ESSENTIAL FOR POTEXVIRUS ACCUMULATION 1"/>
    <property type="match status" value="1"/>
</dbReference>
<evidence type="ECO:0000313" key="3">
    <source>
        <dbReference type="Proteomes" id="UP001604336"/>
    </source>
</evidence>
<sequence>MLTPEKLLSSGLSQDPQLLTLLQQQYLLQLQSQAPVASQQLSLLDKLLLIKQQQRQEEQQHLLRQQQQQQLLTQVLSEHHHHQFGEPSQGQLRTAGLSAGNASLNHALFQPPHELLQIGSQIQVPNLQDERASNVALPPSCSQEISPNDGSEMSSDHLPHQLFENSIHQRSWEMANIYTLESGEALRVITSDAVTSFPPEEHVGKSVALQLSESCENELLNPEKANEVVLPTTRGFEEPQDIEEQQNEFSSVVKEVKSAETSGMKKSLEKKSKKQKSLKAQSSDLAKGISKTQQSKSSEFEGTTVGNVKSETESVSRETLAASVLGKGERKTDKVRGGAVDFLTGQNSLPASIPADDAVIAEIKGQPGQVASVSQLSTQAPSGRAWKPAPGFKPKSLLEIQQEEQRRVQEQIVVAEISTSLSAMSVSTPWAGVVANSDGKVSSETLQDAATNELNLGKTEGSLNHKSKKSHLHDLFVENDVAKTNEREMETSDNSHGLPSVSLMSSQTDSVDDINFIEAKDTKKSRRKSSKAKGAGAKASVPLASPDVLGRSSSIDKGKSFRQIQQEKEVLPAIPSGPSLGDFVLWKDESANPSPAPAWSTDSSKLLKPTSLRDILKEQERKASSGSQAVPMQTPQKPAPSQPARGGGPSWAISSSSPAIAASPIQINSQASSQPKNKVEDDLFWGPSEQPKQEAKQSDFPQLGKQSSWGSKTTPVKATPGGSVSRQKALLSSSPATAQLSVKGKNNSLTKHSEAMDFKEWCENECVRLIKSKDTSFLEFCLKQSREEAEMFLIQNLGPVDPEHKFIDKFLNYKDFLPVDVIDIAFPSQNDRKVTGFGVRDTTSVYDDVGGSNLGSAAANDGATKGGKKKGKKGKKVSPSVLGFNVVSNRIMMGEIQAVED</sequence>
<feature type="region of interest" description="Disordered" evidence="1">
    <location>
        <begin position="857"/>
        <end position="877"/>
    </location>
</feature>
<accession>A0ABD1SC88</accession>
<name>A0ABD1SC88_9LAMI</name>
<feature type="region of interest" description="Disordered" evidence="1">
    <location>
        <begin position="514"/>
        <end position="746"/>
    </location>
</feature>
<keyword evidence="3" id="KW-1185">Reference proteome</keyword>
<feature type="compositionally biased region" description="Low complexity" evidence="1">
    <location>
        <begin position="650"/>
        <end position="675"/>
    </location>
</feature>
<evidence type="ECO:0000256" key="1">
    <source>
        <dbReference type="SAM" id="MobiDB-lite"/>
    </source>
</evidence>